<dbReference type="GO" id="GO:0030798">
    <property type="term" value="F:trans-aconitate 2-methyltransferase activity"/>
    <property type="evidence" value="ECO:0007669"/>
    <property type="project" value="InterPro"/>
</dbReference>
<dbReference type="Pfam" id="PF13649">
    <property type="entry name" value="Methyltransf_25"/>
    <property type="match status" value="1"/>
</dbReference>
<dbReference type="Proteomes" id="UP000265663">
    <property type="component" value="Unassembled WGS sequence"/>
</dbReference>
<dbReference type="AlphaFoldDB" id="A0A3M7LXQ9"/>
<dbReference type="SUPFAM" id="SSF53335">
    <property type="entry name" value="S-adenosyl-L-methionine-dependent methyltransferases"/>
    <property type="match status" value="1"/>
</dbReference>
<dbReference type="InterPro" id="IPR041698">
    <property type="entry name" value="Methyltransf_25"/>
</dbReference>
<protein>
    <submittedName>
        <fullName evidence="4">Trans-aconitate 2-methyltransferase</fullName>
    </submittedName>
</protein>
<feature type="domain" description="Methyltransferase" evidence="3">
    <location>
        <begin position="44"/>
        <end position="135"/>
    </location>
</feature>
<accession>A0A3M7LXQ9</accession>
<dbReference type="PANTHER" id="PTHR43861:SF1">
    <property type="entry name" value="TRANS-ACONITATE 2-METHYLTRANSFERASE"/>
    <property type="match status" value="1"/>
</dbReference>
<gene>
    <name evidence="4" type="ORF">GMOD_00002301</name>
</gene>
<organism evidence="4 5">
    <name type="scientific">Pyrenophora seminiperda CCB06</name>
    <dbReference type="NCBI Taxonomy" id="1302712"/>
    <lineage>
        <taxon>Eukaryota</taxon>
        <taxon>Fungi</taxon>
        <taxon>Dikarya</taxon>
        <taxon>Ascomycota</taxon>
        <taxon>Pezizomycotina</taxon>
        <taxon>Dothideomycetes</taxon>
        <taxon>Pleosporomycetidae</taxon>
        <taxon>Pleosporales</taxon>
        <taxon>Pleosporineae</taxon>
        <taxon>Pleosporaceae</taxon>
        <taxon>Pyrenophora</taxon>
    </lineage>
</organism>
<dbReference type="InterPro" id="IPR023149">
    <property type="entry name" value="Trans_acon_MeTrfase_C"/>
</dbReference>
<dbReference type="Gene3D" id="3.40.50.150">
    <property type="entry name" value="Vaccinia Virus protein VP39"/>
    <property type="match status" value="1"/>
</dbReference>
<dbReference type="EMBL" id="KE747809">
    <property type="protein sequence ID" value="RMZ66922.1"/>
    <property type="molecule type" value="Genomic_DNA"/>
</dbReference>
<dbReference type="InterPro" id="IPR029063">
    <property type="entry name" value="SAM-dependent_MTases_sf"/>
</dbReference>
<dbReference type="CDD" id="cd02440">
    <property type="entry name" value="AdoMet_MTases"/>
    <property type="match status" value="1"/>
</dbReference>
<proteinExistence type="predicted"/>
<keyword evidence="5" id="KW-1185">Reference proteome</keyword>
<keyword evidence="2 4" id="KW-0808">Transferase</keyword>
<keyword evidence="1 4" id="KW-0489">Methyltransferase</keyword>
<dbReference type="OrthoDB" id="66144at2759"/>
<name>A0A3M7LXQ9_9PLEO</name>
<evidence type="ECO:0000256" key="1">
    <source>
        <dbReference type="ARBA" id="ARBA00022603"/>
    </source>
</evidence>
<reference evidence="4 5" key="1">
    <citation type="journal article" date="2014" name="PLoS ONE">
        <title>De novo Genome Assembly of the Fungal Plant Pathogen Pyrenophora semeniperda.</title>
        <authorList>
            <person name="Soliai M.M."/>
            <person name="Meyer S.E."/>
            <person name="Udall J.A."/>
            <person name="Elzinga D.E."/>
            <person name="Hermansen R.A."/>
            <person name="Bodily P.M."/>
            <person name="Hart A.A."/>
            <person name="Coleman C.E."/>
        </authorList>
    </citation>
    <scope>NUCLEOTIDE SEQUENCE [LARGE SCALE GENOMIC DNA]</scope>
    <source>
        <strain evidence="4 5">CCB06</strain>
        <tissue evidence="4">Mycelium</tissue>
    </source>
</reference>
<sequence>MATPQGKDWSATQYLKFNNERTRPVHDLVSQLAQHLSPTSSPRIYDLGCGPANSTRVLLDNFPTARITGMDSSPDMLKKASASLPEVEFVAGDVSKFEVDGKADLLFSNALFQWLRSSDRIPTLESLFRGLSKGGVLAIQVPDNYHEPSHTIMRVTASLPDKPWTHFFRDTKIGNLEDVKRPDLDPIEGPSEFYNALILHANSVNVWRTMYHHVLKDAEAIVEWVKATGLQPFLNRIDDEAAKEAFLEEYKKRVEEGYPRLADGNVFLVYPRLFVVAVRK</sequence>
<evidence type="ECO:0000256" key="2">
    <source>
        <dbReference type="ARBA" id="ARBA00022679"/>
    </source>
</evidence>
<evidence type="ECO:0000313" key="4">
    <source>
        <dbReference type="EMBL" id="RMZ66922.1"/>
    </source>
</evidence>
<dbReference type="Gene3D" id="1.10.150.290">
    <property type="entry name" value="S-adenosyl-L-methionine-dependent methyltransferases"/>
    <property type="match status" value="1"/>
</dbReference>
<dbReference type="PANTHER" id="PTHR43861">
    <property type="entry name" value="TRANS-ACONITATE 2-METHYLTRANSFERASE-RELATED"/>
    <property type="match status" value="1"/>
</dbReference>
<evidence type="ECO:0000313" key="5">
    <source>
        <dbReference type="Proteomes" id="UP000265663"/>
    </source>
</evidence>
<evidence type="ECO:0000259" key="3">
    <source>
        <dbReference type="Pfam" id="PF13649"/>
    </source>
</evidence>
<dbReference type="GO" id="GO:0032259">
    <property type="term" value="P:methylation"/>
    <property type="evidence" value="ECO:0007669"/>
    <property type="project" value="UniProtKB-KW"/>
</dbReference>